<accession>A0A1E7G2P8</accession>
<dbReference type="AlphaFoldDB" id="A0A1E7G2P8"/>
<gene>
    <name evidence="1" type="ORF">AJ89_09955</name>
</gene>
<proteinExistence type="predicted"/>
<evidence type="ECO:0000313" key="1">
    <source>
        <dbReference type="EMBL" id="OEU39249.1"/>
    </source>
</evidence>
<sequence length="77" mass="9117">MGYMAKALIDEFLVSDLTESYLTNIPLNVYFPPTKHYRIEPIADKEKWEKQIKDIADKWVEPFLKLKLLSMKKISKN</sequence>
<dbReference type="Proteomes" id="UP000176236">
    <property type="component" value="Chromosome"/>
</dbReference>
<protein>
    <submittedName>
        <fullName evidence="1">Uncharacterized protein</fullName>
    </submittedName>
</protein>
<reference evidence="1" key="1">
    <citation type="journal article" date="2016" name="Appl. Microbiol. Biotechnol.">
        <title>Adhesion of the genome-sequenced Lactococcus lactis subsp. cremoris IBB477 strain is mediated by specific molecular determinants.</title>
        <authorList>
            <person name="Radziwill-Bienkowska J.M."/>
            <person name="Le D.T."/>
            <person name="Szczesny P."/>
            <person name="Duviau M.P."/>
            <person name="Aleksandrzak-Piekarczyk T."/>
            <person name="Loubiere P."/>
            <person name="Mercier-Bonin M."/>
            <person name="Bardowski J.K."/>
            <person name="Kowalczyk M."/>
        </authorList>
    </citation>
    <scope>NUCLEOTIDE SEQUENCE [LARGE SCALE GENOMIC DNA]</scope>
    <source>
        <strain evidence="1">IBB477</strain>
    </source>
</reference>
<dbReference type="EMBL" id="JMMZ01000028">
    <property type="protein sequence ID" value="OEU39249.1"/>
    <property type="molecule type" value="Genomic_DNA"/>
</dbReference>
<comment type="caution">
    <text evidence="1">The sequence shown here is derived from an EMBL/GenBank/DDBJ whole genome shotgun (WGS) entry which is preliminary data.</text>
</comment>
<organism evidence="1">
    <name type="scientific">Lactococcus cremoris subsp. cremoris IBB477</name>
    <dbReference type="NCBI Taxonomy" id="1449093"/>
    <lineage>
        <taxon>Bacteria</taxon>
        <taxon>Bacillati</taxon>
        <taxon>Bacillota</taxon>
        <taxon>Bacilli</taxon>
        <taxon>Lactobacillales</taxon>
        <taxon>Streptococcaceae</taxon>
        <taxon>Lactococcus</taxon>
        <taxon>Lactococcus cremoris subsp. cremoris</taxon>
    </lineage>
</organism>
<name>A0A1E7G2P8_LACLC</name>